<dbReference type="Pfam" id="PF06097">
    <property type="entry name" value="DUF945"/>
    <property type="match status" value="1"/>
</dbReference>
<dbReference type="EMBL" id="JBHTJN010000004">
    <property type="protein sequence ID" value="MFD0965462.1"/>
    <property type="molecule type" value="Genomic_DNA"/>
</dbReference>
<feature type="transmembrane region" description="Helical" evidence="1">
    <location>
        <begin position="6"/>
        <end position="25"/>
    </location>
</feature>
<keyword evidence="3" id="KW-1185">Reference proteome</keyword>
<gene>
    <name evidence="2" type="ORF">ACFQ02_01090</name>
</gene>
<accession>A0ABW3I7H4</accession>
<protein>
    <submittedName>
        <fullName evidence="2">DUF945 family protein</fullName>
    </submittedName>
</protein>
<keyword evidence="1" id="KW-1133">Transmembrane helix</keyword>
<organism evidence="2 3">
    <name type="scientific">Seminibacterium arietis</name>
    <dbReference type="NCBI Taxonomy" id="1173502"/>
    <lineage>
        <taxon>Bacteria</taxon>
        <taxon>Pseudomonadati</taxon>
        <taxon>Pseudomonadota</taxon>
        <taxon>Gammaproteobacteria</taxon>
        <taxon>Pasteurellales</taxon>
        <taxon>Pasteurellaceae</taxon>
        <taxon>Seminibacterium</taxon>
    </lineage>
</organism>
<dbReference type="RefSeq" id="WP_380818229.1">
    <property type="nucleotide sequence ID" value="NZ_JBHTJN010000004.1"/>
</dbReference>
<dbReference type="Proteomes" id="UP001596996">
    <property type="component" value="Unassembled WGS sequence"/>
</dbReference>
<comment type="caution">
    <text evidence="2">The sequence shown here is derived from an EMBL/GenBank/DDBJ whole genome shotgun (WGS) entry which is preliminary data.</text>
</comment>
<evidence type="ECO:0000256" key="1">
    <source>
        <dbReference type="SAM" id="Phobius"/>
    </source>
</evidence>
<keyword evidence="1" id="KW-0472">Membrane</keyword>
<keyword evidence="1" id="KW-0812">Transmembrane</keyword>
<sequence>MKKTTVIAVIIASIGVYTGGSWYIGKQLENGFQQRVEQVNKLLSSSFTPMFDLELTNANIERGIFSSEIKYNLHINIDGESQSYDIPFTGKVYHGPITLNNFSFNLLSGTTYVAENEQTKKWFKNEKNNPLKMDFSVCYLQNMQGKIESDFVAKLEQIEGEFNFIQHFEIDKNNVAKFEIDMPLAKLTFKQNSNGNEHVIPNYDMTLVNTKGKSSFSFNQNLSHTWLNEAYVKTEYGSLISGNSIIEYENHDLHFIAKENEQEKDFIDIIIDNYVDEVNLNNLDLGKVKIKLGLKHLDGESVNQLVAEYKKYGKNQIDNQVVKYAVEKILQNTPHFVLQPLVVENGKGMLESNISAELLKDFLKLPNIQHNLFQIFTHFNFDLQLDHEALVEFLTAYEVSKGKSREKANAQVRKNLAMYQTSIGIFDKERNKYQINLKFENNQLYFNQQRISNEDIKMGVFLLGMLLSSYH</sequence>
<reference evidence="3" key="1">
    <citation type="journal article" date="2019" name="Int. J. Syst. Evol. Microbiol.">
        <title>The Global Catalogue of Microorganisms (GCM) 10K type strain sequencing project: providing services to taxonomists for standard genome sequencing and annotation.</title>
        <authorList>
            <consortium name="The Broad Institute Genomics Platform"/>
            <consortium name="The Broad Institute Genome Sequencing Center for Infectious Disease"/>
            <person name="Wu L."/>
            <person name="Ma J."/>
        </authorList>
    </citation>
    <scope>NUCLEOTIDE SEQUENCE [LARGE SCALE GENOMIC DNA]</scope>
    <source>
        <strain evidence="3">CCUG 61707</strain>
    </source>
</reference>
<evidence type="ECO:0000313" key="3">
    <source>
        <dbReference type="Proteomes" id="UP001596996"/>
    </source>
</evidence>
<proteinExistence type="predicted"/>
<name>A0ABW3I7H4_9PAST</name>
<dbReference type="InterPro" id="IPR010352">
    <property type="entry name" value="DUF945"/>
</dbReference>
<evidence type="ECO:0000313" key="2">
    <source>
        <dbReference type="EMBL" id="MFD0965462.1"/>
    </source>
</evidence>